<evidence type="ECO:0000313" key="2">
    <source>
        <dbReference type="Proteomes" id="UP001177021"/>
    </source>
</evidence>
<protein>
    <submittedName>
        <fullName evidence="1">Uncharacterized protein</fullName>
    </submittedName>
</protein>
<evidence type="ECO:0000313" key="1">
    <source>
        <dbReference type="EMBL" id="CAJ2651885.1"/>
    </source>
</evidence>
<name>A0ACB0K3I8_TRIPR</name>
<gene>
    <name evidence="1" type="ORF">MILVUS5_LOCUS19448</name>
</gene>
<dbReference type="Proteomes" id="UP001177021">
    <property type="component" value="Unassembled WGS sequence"/>
</dbReference>
<proteinExistence type="predicted"/>
<comment type="caution">
    <text evidence="1">The sequence shown here is derived from an EMBL/GenBank/DDBJ whole genome shotgun (WGS) entry which is preliminary data.</text>
</comment>
<sequence>MYEATPTLSPKPTAPSSPSIRSNPATPTLFTFTYEAKPLSPSRTKNQNPAPSSPSIRTQNASTQRRPHLRKNQRRPLSQLTTSAVLSLTNPNSKSIQVLGTCEIFEEKQVGNERFNIFNGCPSGQTATIVLRGGADQFIEEAERSLHDAIMIVRRAMKNSTVVAGGGAIDMEISRYLRQHARTIAGKSQLFINSYAKALEVFDDPTSLTEQEMYELRNNWATCFLDLYNPEVDYVVSDDEV</sequence>
<dbReference type="EMBL" id="CASHSV030000188">
    <property type="protein sequence ID" value="CAJ2651885.1"/>
    <property type="molecule type" value="Genomic_DNA"/>
</dbReference>
<keyword evidence="2" id="KW-1185">Reference proteome</keyword>
<accession>A0ACB0K3I8</accession>
<reference evidence="1" key="1">
    <citation type="submission" date="2023-10" db="EMBL/GenBank/DDBJ databases">
        <authorList>
            <person name="Rodriguez Cubillos JULIANA M."/>
            <person name="De Vega J."/>
        </authorList>
    </citation>
    <scope>NUCLEOTIDE SEQUENCE</scope>
</reference>
<organism evidence="1 2">
    <name type="scientific">Trifolium pratense</name>
    <name type="common">Red clover</name>
    <dbReference type="NCBI Taxonomy" id="57577"/>
    <lineage>
        <taxon>Eukaryota</taxon>
        <taxon>Viridiplantae</taxon>
        <taxon>Streptophyta</taxon>
        <taxon>Embryophyta</taxon>
        <taxon>Tracheophyta</taxon>
        <taxon>Spermatophyta</taxon>
        <taxon>Magnoliopsida</taxon>
        <taxon>eudicotyledons</taxon>
        <taxon>Gunneridae</taxon>
        <taxon>Pentapetalae</taxon>
        <taxon>rosids</taxon>
        <taxon>fabids</taxon>
        <taxon>Fabales</taxon>
        <taxon>Fabaceae</taxon>
        <taxon>Papilionoideae</taxon>
        <taxon>50 kb inversion clade</taxon>
        <taxon>NPAAA clade</taxon>
        <taxon>Hologalegina</taxon>
        <taxon>IRL clade</taxon>
        <taxon>Trifolieae</taxon>
        <taxon>Trifolium</taxon>
    </lineage>
</organism>